<feature type="domain" description="Pyrrolo-quinoline quinone repeat" evidence="1">
    <location>
        <begin position="160"/>
        <end position="297"/>
    </location>
</feature>
<organism evidence="2 3">
    <name type="scientific">Methanofollis fontis</name>
    <dbReference type="NCBI Taxonomy" id="2052832"/>
    <lineage>
        <taxon>Archaea</taxon>
        <taxon>Methanobacteriati</taxon>
        <taxon>Methanobacteriota</taxon>
        <taxon>Stenosarchaea group</taxon>
        <taxon>Methanomicrobia</taxon>
        <taxon>Methanomicrobiales</taxon>
        <taxon>Methanomicrobiaceae</taxon>
        <taxon>Methanofollis</taxon>
    </lineage>
</organism>
<protein>
    <recommendedName>
        <fullName evidence="1">Pyrrolo-quinoline quinone repeat domain-containing protein</fullName>
    </recommendedName>
</protein>
<proteinExistence type="predicted"/>
<evidence type="ECO:0000259" key="1">
    <source>
        <dbReference type="Pfam" id="PF13360"/>
    </source>
</evidence>
<dbReference type="SMART" id="SM00564">
    <property type="entry name" value="PQQ"/>
    <property type="match status" value="3"/>
</dbReference>
<dbReference type="Gene3D" id="2.130.10.10">
    <property type="entry name" value="YVTN repeat-like/Quinoprotein amine dehydrogenase"/>
    <property type="match status" value="2"/>
</dbReference>
<dbReference type="PANTHER" id="PTHR19879:SF9">
    <property type="entry name" value="TRANSCRIPTION INITIATION FACTOR TFIID SUBUNIT 5"/>
    <property type="match status" value="1"/>
</dbReference>
<dbReference type="InterPro" id="IPR015943">
    <property type="entry name" value="WD40/YVTN_repeat-like_dom_sf"/>
</dbReference>
<dbReference type="InterPro" id="IPR018391">
    <property type="entry name" value="PQQ_b-propeller_rpt"/>
</dbReference>
<dbReference type="AlphaFoldDB" id="A0A483CXJ8"/>
<evidence type="ECO:0000313" key="3">
    <source>
        <dbReference type="Proteomes" id="UP000292580"/>
    </source>
</evidence>
<dbReference type="PANTHER" id="PTHR19879">
    <property type="entry name" value="TRANSCRIPTION INITIATION FACTOR TFIID"/>
    <property type="match status" value="1"/>
</dbReference>
<sequence length="491" mass="51297">MPSPNRDDCRCSSGAVHRMCGGRYMKQILIVLAFALLITVPAAAIEDRNGSLVNVGLGGRVVTTSFNDDATVIAAGTQGKGGVSILSENGSLLWEYPTGCPVYQVAVSGDGQSIAVASDKLRIFGRNGDLLQQFESDYFAFSTALSADGEYIAGGYDDSTLSLMTAGGQRRWTRSLEDDAVSLSLSSDGSLLAVGSKDEKVHLYNGQGTLLWSYETGNTVCSVSISPEGDYVAAGSYDKVLYFFDRNGTLLWRHVAGSRVLGVDVSAEGEYVAAAYGKQVVLLNAQGEVTGEFPASGIAESVAITPDGRYVAAGIGGGSPRVLVFEHIGAPVAEESDDGTAENPAVAMGNEGSSDLLKAFVLEPTGEVPEIAHIFNGVSVISVLLETPDPSSPASVRMSVDGAWVEDHGGADNVTIVAATPEGVHQVPAHAEIVETRFIGYDPEGRMVFEGHLPFGPTAYGVIAVPEWYRAENSAGPLPALPRLPGLAGAT</sequence>
<dbReference type="SMART" id="SM00320">
    <property type="entry name" value="WD40"/>
    <property type="match status" value="5"/>
</dbReference>
<name>A0A483CXJ8_9EURY</name>
<keyword evidence="3" id="KW-1185">Reference proteome</keyword>
<dbReference type="Proteomes" id="UP000292580">
    <property type="component" value="Unassembled WGS sequence"/>
</dbReference>
<dbReference type="EMBL" id="PGCL01000003">
    <property type="protein sequence ID" value="TAJ44023.1"/>
    <property type="molecule type" value="Genomic_DNA"/>
</dbReference>
<dbReference type="SUPFAM" id="SSF50998">
    <property type="entry name" value="Quinoprotein alcohol dehydrogenase-like"/>
    <property type="match status" value="1"/>
</dbReference>
<accession>A0A483CXJ8</accession>
<gene>
    <name evidence="2" type="ORF">CUJ86_08245</name>
</gene>
<dbReference type="Pfam" id="PF13360">
    <property type="entry name" value="PQQ_2"/>
    <property type="match status" value="1"/>
</dbReference>
<dbReference type="InterPro" id="IPR002372">
    <property type="entry name" value="PQQ_rpt_dom"/>
</dbReference>
<dbReference type="InterPro" id="IPR001680">
    <property type="entry name" value="WD40_rpt"/>
</dbReference>
<evidence type="ECO:0000313" key="2">
    <source>
        <dbReference type="EMBL" id="TAJ44023.1"/>
    </source>
</evidence>
<dbReference type="InterPro" id="IPR011047">
    <property type="entry name" value="Quinoprotein_ADH-like_sf"/>
</dbReference>
<reference evidence="2 3" key="1">
    <citation type="submission" date="2017-11" db="EMBL/GenBank/DDBJ databases">
        <title>Isolation and Characterization of Methanofollis Species from Methane Seep Offshore SW Taiwan.</title>
        <authorList>
            <person name="Teng N.-H."/>
            <person name="Lai M.-C."/>
            <person name="Chen S.-C."/>
        </authorList>
    </citation>
    <scope>NUCLEOTIDE SEQUENCE [LARGE SCALE GENOMIC DNA]</scope>
    <source>
        <strain evidence="2 3">FWC-SCC2</strain>
    </source>
</reference>
<comment type="caution">
    <text evidence="2">The sequence shown here is derived from an EMBL/GenBank/DDBJ whole genome shotgun (WGS) entry which is preliminary data.</text>
</comment>